<dbReference type="GO" id="GO:0016747">
    <property type="term" value="F:acyltransferase activity, transferring groups other than amino-acyl groups"/>
    <property type="evidence" value="ECO:0007669"/>
    <property type="project" value="InterPro"/>
</dbReference>
<dbReference type="CDD" id="cd04301">
    <property type="entry name" value="NAT_SF"/>
    <property type="match status" value="1"/>
</dbReference>
<dbReference type="PROSITE" id="PS51186">
    <property type="entry name" value="GNAT"/>
    <property type="match status" value="1"/>
</dbReference>
<dbReference type="Gene3D" id="3.40.630.30">
    <property type="match status" value="1"/>
</dbReference>
<feature type="domain" description="N-acetyltransferase" evidence="1">
    <location>
        <begin position="1"/>
        <end position="134"/>
    </location>
</feature>
<dbReference type="SUPFAM" id="SSF55729">
    <property type="entry name" value="Acyl-CoA N-acyltransferases (Nat)"/>
    <property type="match status" value="1"/>
</dbReference>
<gene>
    <name evidence="2" type="ORF">AS180_02750</name>
</gene>
<evidence type="ECO:0000313" key="2">
    <source>
        <dbReference type="EMBL" id="KSU89482.1"/>
    </source>
</evidence>
<keyword evidence="3" id="KW-1185">Reference proteome</keyword>
<dbReference type="AlphaFoldDB" id="A0A0V8JR81"/>
<comment type="caution">
    <text evidence="2">The sequence shown here is derived from an EMBL/GenBank/DDBJ whole genome shotgun (WGS) entry which is preliminary data.</text>
</comment>
<name>A0A0V8JR81_9BACI</name>
<dbReference type="RefSeq" id="WP_025911000.1">
    <property type="nucleotide sequence ID" value="NZ_KQ758628.1"/>
</dbReference>
<evidence type="ECO:0000259" key="1">
    <source>
        <dbReference type="PROSITE" id="PS51186"/>
    </source>
</evidence>
<dbReference type="Proteomes" id="UP000053681">
    <property type="component" value="Unassembled WGS sequence"/>
</dbReference>
<dbReference type="EMBL" id="LNQP01000005">
    <property type="protein sequence ID" value="KSU89482.1"/>
    <property type="molecule type" value="Genomic_DNA"/>
</dbReference>
<accession>A0A0V8JR81</accession>
<keyword evidence="2" id="KW-0808">Transferase</keyword>
<organism evidence="2 3">
    <name type="scientific">Priestia veravalensis</name>
    <dbReference type="NCBI Taxonomy" id="1414648"/>
    <lineage>
        <taxon>Bacteria</taxon>
        <taxon>Bacillati</taxon>
        <taxon>Bacillota</taxon>
        <taxon>Bacilli</taxon>
        <taxon>Bacillales</taxon>
        <taxon>Bacillaceae</taxon>
        <taxon>Priestia</taxon>
    </lineage>
</organism>
<evidence type="ECO:0000313" key="3">
    <source>
        <dbReference type="Proteomes" id="UP000053681"/>
    </source>
</evidence>
<dbReference type="Pfam" id="PF13673">
    <property type="entry name" value="Acetyltransf_10"/>
    <property type="match status" value="1"/>
</dbReference>
<sequence>MNVRQISKEDTWQLRQSVMWPDKNIEYVKIDNDHEGIHYGLFDHNELCSVISLFVQGDTAQFRKFATDTSRQGKGYGTTLLNYVINEAKEMNTKIIWCNARKNKTTYYKRFGLTPSNDTFQKGGVDYVIMSRHL</sequence>
<dbReference type="InterPro" id="IPR016181">
    <property type="entry name" value="Acyl_CoA_acyltransferase"/>
</dbReference>
<dbReference type="InterPro" id="IPR000182">
    <property type="entry name" value="GNAT_dom"/>
</dbReference>
<proteinExistence type="predicted"/>
<reference evidence="2 3" key="1">
    <citation type="submission" date="2015-11" db="EMBL/GenBank/DDBJ databases">
        <title>Bacillus caseinolyticus sp nov.</title>
        <authorList>
            <person name="Dastager S.G."/>
            <person name="Mawlankar R."/>
        </authorList>
    </citation>
    <scope>NUCLEOTIDE SEQUENCE [LARGE SCALE GENOMIC DNA]</scope>
    <source>
        <strain evidence="2 3">SGD-V-76</strain>
    </source>
</reference>
<protein>
    <submittedName>
        <fullName evidence="2">GNAT family acetyltransferase</fullName>
    </submittedName>
</protein>